<gene>
    <name evidence="1" type="ORF">DR999_PMT02729</name>
</gene>
<dbReference type="AlphaFoldDB" id="A0A4D9EZC5"/>
<reference evidence="1 2" key="1">
    <citation type="submission" date="2019-04" db="EMBL/GenBank/DDBJ databases">
        <title>Draft genome of the big-headed turtle Platysternon megacephalum.</title>
        <authorList>
            <person name="Gong S."/>
        </authorList>
    </citation>
    <scope>NUCLEOTIDE SEQUENCE [LARGE SCALE GENOMIC DNA]</scope>
    <source>
        <strain evidence="1">DO16091913</strain>
        <tissue evidence="1">Muscle</tissue>
    </source>
</reference>
<dbReference type="Proteomes" id="UP000297703">
    <property type="component" value="Unassembled WGS sequence"/>
</dbReference>
<name>A0A4D9EZC5_9SAUR</name>
<keyword evidence="2" id="KW-1185">Reference proteome</keyword>
<dbReference type="EMBL" id="QXTE01000014">
    <property type="protein sequence ID" value="TFK13713.1"/>
    <property type="molecule type" value="Genomic_DNA"/>
</dbReference>
<evidence type="ECO:0000313" key="2">
    <source>
        <dbReference type="Proteomes" id="UP000297703"/>
    </source>
</evidence>
<organism evidence="1 2">
    <name type="scientific">Platysternon megacephalum</name>
    <name type="common">big-headed turtle</name>
    <dbReference type="NCBI Taxonomy" id="55544"/>
    <lineage>
        <taxon>Eukaryota</taxon>
        <taxon>Metazoa</taxon>
        <taxon>Chordata</taxon>
        <taxon>Craniata</taxon>
        <taxon>Vertebrata</taxon>
        <taxon>Euteleostomi</taxon>
        <taxon>Archelosauria</taxon>
        <taxon>Testudinata</taxon>
        <taxon>Testudines</taxon>
        <taxon>Cryptodira</taxon>
        <taxon>Durocryptodira</taxon>
        <taxon>Testudinoidea</taxon>
        <taxon>Platysternidae</taxon>
        <taxon>Platysternon</taxon>
    </lineage>
</organism>
<accession>A0A4D9EZC5</accession>
<comment type="caution">
    <text evidence="1">The sequence shown here is derived from an EMBL/GenBank/DDBJ whole genome shotgun (WGS) entry which is preliminary data.</text>
</comment>
<protein>
    <submittedName>
        <fullName evidence="1">KAT8 regulatory NSL complex subunit 1-like protein</fullName>
    </submittedName>
</protein>
<evidence type="ECO:0000313" key="1">
    <source>
        <dbReference type="EMBL" id="TFK13713.1"/>
    </source>
</evidence>
<proteinExistence type="predicted"/>
<sequence length="111" mass="12640">MDCNVEQGTFRRETREGLLDQKKCVHRFSCTFYSTAIYLGTGKSLYCLPKRRISMCPTAVLLRVFRAQFRPVGGRLGNGAGFDFTGTKQRDTQRHNPNNVILWPALSNHQS</sequence>
<reference evidence="1 2" key="2">
    <citation type="submission" date="2019-04" db="EMBL/GenBank/DDBJ databases">
        <title>The genome sequence of big-headed turtle.</title>
        <authorList>
            <person name="Gong S."/>
        </authorList>
    </citation>
    <scope>NUCLEOTIDE SEQUENCE [LARGE SCALE GENOMIC DNA]</scope>
    <source>
        <strain evidence="1">DO16091913</strain>
        <tissue evidence="1">Muscle</tissue>
    </source>
</reference>